<evidence type="ECO:0000256" key="4">
    <source>
        <dbReference type="ARBA" id="ARBA00022692"/>
    </source>
</evidence>
<dbReference type="InterPro" id="IPR003688">
    <property type="entry name" value="TraG/VirD4"/>
</dbReference>
<keyword evidence="10" id="KW-1185">Reference proteome</keyword>
<comment type="subcellular location">
    <subcellularLocation>
        <location evidence="1">Cell membrane</location>
        <topology evidence="1">Multi-pass membrane protein</topology>
    </subcellularLocation>
</comment>
<name>A0A1W6ZLS6_9HYPH</name>
<keyword evidence="4 8" id="KW-0812">Transmembrane</keyword>
<accession>A0A1W6ZLS6</accession>
<protein>
    <submittedName>
        <fullName evidence="9">Conjugal transfer protein TraG</fullName>
    </submittedName>
</protein>
<dbReference type="NCBIfam" id="NF010450">
    <property type="entry name" value="PRK13876.1"/>
    <property type="match status" value="1"/>
</dbReference>
<keyword evidence="3" id="KW-1003">Cell membrane</keyword>
<feature type="compositionally biased region" description="Acidic residues" evidence="7">
    <location>
        <begin position="639"/>
        <end position="648"/>
    </location>
</feature>
<feature type="transmembrane region" description="Helical" evidence="8">
    <location>
        <begin position="6"/>
        <end position="31"/>
    </location>
</feature>
<proteinExistence type="inferred from homology"/>
<evidence type="ECO:0000256" key="7">
    <source>
        <dbReference type="SAM" id="MobiDB-lite"/>
    </source>
</evidence>
<dbReference type="Gene3D" id="3.40.50.300">
    <property type="entry name" value="P-loop containing nucleotide triphosphate hydrolases"/>
    <property type="match status" value="1"/>
</dbReference>
<feature type="compositionally biased region" description="Basic and acidic residues" evidence="7">
    <location>
        <begin position="558"/>
        <end position="570"/>
    </location>
</feature>
<evidence type="ECO:0000256" key="2">
    <source>
        <dbReference type="ARBA" id="ARBA00008806"/>
    </source>
</evidence>
<dbReference type="Proteomes" id="UP000194137">
    <property type="component" value="Chromosome"/>
</dbReference>
<dbReference type="CDD" id="cd01127">
    <property type="entry name" value="TrwB_TraG_TraD_VirD4"/>
    <property type="match status" value="1"/>
</dbReference>
<dbReference type="EMBL" id="CP021112">
    <property type="protein sequence ID" value="ARP98070.1"/>
    <property type="molecule type" value="Genomic_DNA"/>
</dbReference>
<dbReference type="RefSeq" id="WP_086086383.1">
    <property type="nucleotide sequence ID" value="NZ_CP021112.1"/>
</dbReference>
<evidence type="ECO:0000313" key="9">
    <source>
        <dbReference type="EMBL" id="ARP98070.1"/>
    </source>
</evidence>
<evidence type="ECO:0000256" key="8">
    <source>
        <dbReference type="SAM" id="Phobius"/>
    </source>
</evidence>
<keyword evidence="5 8" id="KW-1133">Transmembrane helix</keyword>
<dbReference type="InterPro" id="IPR027417">
    <property type="entry name" value="P-loop_NTPase"/>
</dbReference>
<dbReference type="PANTHER" id="PTHR37937:SF1">
    <property type="entry name" value="CONJUGATIVE TRANSFER: DNA TRANSPORT"/>
    <property type="match status" value="1"/>
</dbReference>
<evidence type="ECO:0000256" key="1">
    <source>
        <dbReference type="ARBA" id="ARBA00004651"/>
    </source>
</evidence>
<organism evidence="9 10">
    <name type="scientific">Pseudorhodoplanes sinuspersici</name>
    <dbReference type="NCBI Taxonomy" id="1235591"/>
    <lineage>
        <taxon>Bacteria</taxon>
        <taxon>Pseudomonadati</taxon>
        <taxon>Pseudomonadota</taxon>
        <taxon>Alphaproteobacteria</taxon>
        <taxon>Hyphomicrobiales</taxon>
        <taxon>Pseudorhodoplanes</taxon>
    </lineage>
</organism>
<dbReference type="InterPro" id="IPR051539">
    <property type="entry name" value="T4SS-coupling_protein"/>
</dbReference>
<dbReference type="STRING" id="1235591.CAK95_02460"/>
<dbReference type="SUPFAM" id="SSF52540">
    <property type="entry name" value="P-loop containing nucleoside triphosphate hydrolases"/>
    <property type="match status" value="1"/>
</dbReference>
<feature type="transmembrane region" description="Helical" evidence="8">
    <location>
        <begin position="43"/>
        <end position="63"/>
    </location>
</feature>
<evidence type="ECO:0000256" key="5">
    <source>
        <dbReference type="ARBA" id="ARBA00022989"/>
    </source>
</evidence>
<sequence length="677" mass="74610">MSATKILWGQILTVFAIVLATTWGATQWTAWRLGFQPQLGASWFDLAGVPIYPPPAIFWWWYFFDAYAPRVFLEGATIAASGGFASIAVAIGMSVWRAREAKNAETYGSARWANADEVRAAGLLGPDGVMLGRFYGNYLRHDGPEHVLCFAPTRSGKGVGLVVPSLLTWPGSAIVHDIKGENWQLTAGLRSRFGRVLLFDPTNANSAAYNPLLEVRRGEWEVRDVQNVADVLVDPEGSLERRNHWEKTSHSLLVGAILHVLYAEQDKTLAGVASFLSDPRRPIETTLVAMMTTPHLGKEGPHPVVASAARELLNKSDNERSGVLSTAMSFLGLYRDPVVAQVTRRCDWRIADIAGGEKPSTLYLVVPPSDISRTKPLIRLILNQIGRRLTEDLKATDRRQRVLLMLDEFPALGRLDFFESALAFMAGYKLKSFLIAQSLNQIEKAYGANNSILDNCHVRVAFSSNDERTAKRVSDALGTATEMRAMKNYAGHRLSPWLGHLMVSRQETARPLMTPGEVMQLPPDDEIVMVAGVPPIRAKKARYFEDARLAERILPPPKPDETKSPPKPDDWSGLAPIRPIALAKADRSGVDEADASAADTPTDGKGQGDPANAGLRREPGLERHKDIAPEPIKPPVNEFESDRDENDDDAARVRVVTRNMRQVARQASMDPNDGVKL</sequence>
<gene>
    <name evidence="9" type="ORF">CAK95_02460</name>
</gene>
<evidence type="ECO:0000256" key="3">
    <source>
        <dbReference type="ARBA" id="ARBA00022475"/>
    </source>
</evidence>
<dbReference type="Pfam" id="PF02534">
    <property type="entry name" value="T4SS-DNA_transf"/>
    <property type="match status" value="1"/>
</dbReference>
<dbReference type="GO" id="GO:0005886">
    <property type="term" value="C:plasma membrane"/>
    <property type="evidence" value="ECO:0007669"/>
    <property type="project" value="UniProtKB-SubCell"/>
</dbReference>
<keyword evidence="6 8" id="KW-0472">Membrane</keyword>
<feature type="region of interest" description="Disordered" evidence="7">
    <location>
        <begin position="550"/>
        <end position="654"/>
    </location>
</feature>
<evidence type="ECO:0000256" key="6">
    <source>
        <dbReference type="ARBA" id="ARBA00023136"/>
    </source>
</evidence>
<reference evidence="9 10" key="1">
    <citation type="submission" date="2017-05" db="EMBL/GenBank/DDBJ databases">
        <title>Full genome sequence of Pseudorhodoplanes sinuspersici.</title>
        <authorList>
            <person name="Dastgheib S.M.M."/>
            <person name="Shavandi M."/>
            <person name="Tirandaz H."/>
        </authorList>
    </citation>
    <scope>NUCLEOTIDE SEQUENCE [LARGE SCALE GENOMIC DNA]</scope>
    <source>
        <strain evidence="9 10">RIPI110</strain>
    </source>
</reference>
<dbReference type="OrthoDB" id="9759295at2"/>
<feature type="compositionally biased region" description="Basic and acidic residues" evidence="7">
    <location>
        <begin position="615"/>
        <end position="628"/>
    </location>
</feature>
<dbReference type="PANTHER" id="PTHR37937">
    <property type="entry name" value="CONJUGATIVE TRANSFER: DNA TRANSPORT"/>
    <property type="match status" value="1"/>
</dbReference>
<comment type="similarity">
    <text evidence="2">Belongs to the VirD4/TraG family.</text>
</comment>
<evidence type="ECO:0000313" key="10">
    <source>
        <dbReference type="Proteomes" id="UP000194137"/>
    </source>
</evidence>
<feature type="transmembrane region" description="Helical" evidence="8">
    <location>
        <begin position="75"/>
        <end position="96"/>
    </location>
</feature>
<dbReference type="KEGG" id="psin:CAK95_02460"/>
<dbReference type="AlphaFoldDB" id="A0A1W6ZLS6"/>